<dbReference type="PROSITE" id="PS50994">
    <property type="entry name" value="INTEGRASE"/>
    <property type="match status" value="1"/>
</dbReference>
<dbReference type="GO" id="GO:0015074">
    <property type="term" value="P:DNA integration"/>
    <property type="evidence" value="ECO:0007669"/>
    <property type="project" value="InterPro"/>
</dbReference>
<keyword evidence="4" id="KW-0238">DNA-binding</keyword>
<keyword evidence="8" id="KW-1185">Reference proteome</keyword>
<feature type="domain" description="Integrase catalytic" evidence="6">
    <location>
        <begin position="149"/>
        <end position="310"/>
    </location>
</feature>
<dbReference type="NCBIfam" id="NF033563">
    <property type="entry name" value="transpos_IS30"/>
    <property type="match status" value="1"/>
</dbReference>
<dbReference type="InterPro" id="IPR025246">
    <property type="entry name" value="IS30-like_HTH"/>
</dbReference>
<dbReference type="RefSeq" id="WP_088526585.1">
    <property type="nucleotide sequence ID" value="NZ_NGUO01000002.1"/>
</dbReference>
<dbReference type="GO" id="GO:0004803">
    <property type="term" value="F:transposase activity"/>
    <property type="evidence" value="ECO:0007669"/>
    <property type="project" value="InterPro"/>
</dbReference>
<dbReference type="PANTHER" id="PTHR10948:SF23">
    <property type="entry name" value="TRANSPOSASE INSI FOR INSERTION SEQUENCE ELEMENT IS30A-RELATED"/>
    <property type="match status" value="1"/>
</dbReference>
<dbReference type="GO" id="GO:0003677">
    <property type="term" value="F:DNA binding"/>
    <property type="evidence" value="ECO:0007669"/>
    <property type="project" value="UniProtKB-KW"/>
</dbReference>
<name>A0A254Q1R2_9BURK</name>
<dbReference type="AlphaFoldDB" id="A0A254Q1R2"/>
<dbReference type="OrthoDB" id="9803231at2"/>
<dbReference type="InterPro" id="IPR053392">
    <property type="entry name" value="Transposase_IS30-like"/>
</dbReference>
<evidence type="ECO:0000256" key="4">
    <source>
        <dbReference type="ARBA" id="ARBA00023125"/>
    </source>
</evidence>
<evidence type="ECO:0000256" key="3">
    <source>
        <dbReference type="ARBA" id="ARBA00022578"/>
    </source>
</evidence>
<dbReference type="InterPro" id="IPR036397">
    <property type="entry name" value="RNaseH_sf"/>
</dbReference>
<evidence type="ECO:0000256" key="5">
    <source>
        <dbReference type="ARBA" id="ARBA00023172"/>
    </source>
</evidence>
<evidence type="ECO:0000313" key="8">
    <source>
        <dbReference type="Proteomes" id="UP000198104"/>
    </source>
</evidence>
<dbReference type="GO" id="GO:0006313">
    <property type="term" value="P:DNA transposition"/>
    <property type="evidence" value="ECO:0007669"/>
    <property type="project" value="InterPro"/>
</dbReference>
<comment type="caution">
    <text evidence="7">The sequence shown here is derived from an EMBL/GenBank/DDBJ whole genome shotgun (WGS) entry which is preliminary data.</text>
</comment>
<comment type="similarity">
    <text evidence="2">Belongs to the transposase IS30 family.</text>
</comment>
<dbReference type="InterPro" id="IPR001584">
    <property type="entry name" value="Integrase_cat-core"/>
</dbReference>
<proteinExistence type="inferred from homology"/>
<dbReference type="GO" id="GO:0005829">
    <property type="term" value="C:cytosol"/>
    <property type="evidence" value="ECO:0007669"/>
    <property type="project" value="TreeGrafter"/>
</dbReference>
<dbReference type="Gene3D" id="3.30.420.10">
    <property type="entry name" value="Ribonuclease H-like superfamily/Ribonuclease H"/>
    <property type="match status" value="1"/>
</dbReference>
<dbReference type="InterPro" id="IPR012337">
    <property type="entry name" value="RNaseH-like_sf"/>
</dbReference>
<gene>
    <name evidence="7" type="ORF">CBI30_01585</name>
</gene>
<dbReference type="InterPro" id="IPR051917">
    <property type="entry name" value="Transposase-Integrase"/>
</dbReference>
<evidence type="ECO:0000256" key="2">
    <source>
        <dbReference type="ARBA" id="ARBA00006363"/>
    </source>
</evidence>
<sequence length="317" mass="35960">MTYQHLSQTERYQIYILMKDGKTQTQIAKLMDRHKSTISRELARNTGGKGYRPRQACLLTQERSLGSRNATQIAATDWSKAVDCLLDKWSPVQIANQVGISHETIYRHVYADKAAGGSLYQQLRCQKKRKKRYASGRERRGQIIGRRPISERPVHIETRAQVGHWEGDTIIGAHHKQAVVTLVERKSGYALIAKVINKTADSVGSAIINKLSPLAPLVKTITFDNGKEFAGHSKIDAALNSTTYFADPFASWQRGSNENFNGLLRQYIPKKRQLSTVTDEELRMIQDQLNNRPRKRLGFKTPSEVFMQSLNRVALRV</sequence>
<organism evidence="7 8">
    <name type="scientific">Polynucleobacter aenigmaticus</name>
    <dbReference type="NCBI Taxonomy" id="1743164"/>
    <lineage>
        <taxon>Bacteria</taxon>
        <taxon>Pseudomonadati</taxon>
        <taxon>Pseudomonadota</taxon>
        <taxon>Betaproteobacteria</taxon>
        <taxon>Burkholderiales</taxon>
        <taxon>Burkholderiaceae</taxon>
        <taxon>Polynucleobacter</taxon>
    </lineage>
</organism>
<dbReference type="InterPro" id="IPR001598">
    <property type="entry name" value="Transposase_IS30_CS"/>
</dbReference>
<dbReference type="Pfam" id="PF13936">
    <property type="entry name" value="HTH_38"/>
    <property type="match status" value="1"/>
</dbReference>
<dbReference type="PANTHER" id="PTHR10948">
    <property type="entry name" value="TRANSPOSASE"/>
    <property type="match status" value="1"/>
</dbReference>
<comment type="function">
    <text evidence="1">Required for the transposition of the insertion element.</text>
</comment>
<keyword evidence="5" id="KW-0233">DNA recombination</keyword>
<evidence type="ECO:0000313" key="7">
    <source>
        <dbReference type="EMBL" id="OWS72484.1"/>
    </source>
</evidence>
<dbReference type="SUPFAM" id="SSF53098">
    <property type="entry name" value="Ribonuclease H-like"/>
    <property type="match status" value="1"/>
</dbReference>
<dbReference type="EMBL" id="NGUO01000002">
    <property type="protein sequence ID" value="OWS72484.1"/>
    <property type="molecule type" value="Genomic_DNA"/>
</dbReference>
<evidence type="ECO:0000256" key="1">
    <source>
        <dbReference type="ARBA" id="ARBA00002190"/>
    </source>
</evidence>
<evidence type="ECO:0000259" key="6">
    <source>
        <dbReference type="PROSITE" id="PS50994"/>
    </source>
</evidence>
<reference evidence="7 8" key="1">
    <citation type="submission" date="2017-05" db="EMBL/GenBank/DDBJ databases">
        <title>Polynucleobacter sp. MWH-K35W1 isolated from the permanently anoxic monimolimnion of a meromictic lake.</title>
        <authorList>
            <person name="Hahn M.W."/>
        </authorList>
    </citation>
    <scope>NUCLEOTIDE SEQUENCE [LARGE SCALE GENOMIC DNA]</scope>
    <source>
        <strain evidence="7 8">MWH-K35W1</strain>
    </source>
</reference>
<protein>
    <submittedName>
        <fullName evidence="7">IS30 family transposase</fullName>
    </submittedName>
</protein>
<dbReference type="PROSITE" id="PS01043">
    <property type="entry name" value="TRANSPOSASE_IS30"/>
    <property type="match status" value="1"/>
</dbReference>
<keyword evidence="3" id="KW-0815">Transposition</keyword>
<dbReference type="Proteomes" id="UP000198104">
    <property type="component" value="Unassembled WGS sequence"/>
</dbReference>
<accession>A0A254Q1R2</accession>